<evidence type="ECO:0000313" key="1">
    <source>
        <dbReference type="EMBL" id="SFV65874.1"/>
    </source>
</evidence>
<reference evidence="1" key="1">
    <citation type="submission" date="2016-10" db="EMBL/GenBank/DDBJ databases">
        <authorList>
            <person name="de Groot N.N."/>
        </authorList>
    </citation>
    <scope>NUCLEOTIDE SEQUENCE</scope>
</reference>
<name>A0A1W1CJC3_9ZZZZ</name>
<accession>A0A1W1CJC3</accession>
<dbReference type="AlphaFoldDB" id="A0A1W1CJC3"/>
<sequence>MYKVNVMNPCSCFVKNGLAENQDFSSKEEAATAAKNIIDKMNAEFCQRHDFSVTEQFGTYTVYIKAR</sequence>
<gene>
    <name evidence="1" type="ORF">MNB_SM-4-1033</name>
</gene>
<dbReference type="EMBL" id="FPHF01000089">
    <property type="protein sequence ID" value="SFV65874.1"/>
    <property type="molecule type" value="Genomic_DNA"/>
</dbReference>
<proteinExistence type="predicted"/>
<organism evidence="1">
    <name type="scientific">hydrothermal vent metagenome</name>
    <dbReference type="NCBI Taxonomy" id="652676"/>
    <lineage>
        <taxon>unclassified sequences</taxon>
        <taxon>metagenomes</taxon>
        <taxon>ecological metagenomes</taxon>
    </lineage>
</organism>
<protein>
    <submittedName>
        <fullName evidence="1">Uncharacterized protein</fullName>
    </submittedName>
</protein>